<dbReference type="Proteomes" id="UP000290189">
    <property type="component" value="Unassembled WGS sequence"/>
</dbReference>
<geneLocation type="mitochondrion" evidence="3"/>
<feature type="transmembrane region" description="Helical" evidence="1">
    <location>
        <begin position="133"/>
        <end position="157"/>
    </location>
</feature>
<reference evidence="3 4" key="1">
    <citation type="submission" date="2018-03" db="EMBL/GenBank/DDBJ databases">
        <authorList>
            <person name="Fogelqvist J."/>
        </authorList>
    </citation>
    <scope>NUCLEOTIDE SEQUENCE [LARGE SCALE GENOMIC DNA]</scope>
</reference>
<dbReference type="EMBL" id="OVEO01000002">
    <property type="protein sequence ID" value="SPQ94342.1"/>
    <property type="molecule type" value="Genomic_DNA"/>
</dbReference>
<proteinExistence type="predicted"/>
<evidence type="ECO:0000256" key="1">
    <source>
        <dbReference type="SAM" id="Phobius"/>
    </source>
</evidence>
<protein>
    <recommendedName>
        <fullName evidence="2">RGS domain-containing protein</fullName>
    </recommendedName>
</protein>
<sequence>MMSDDTSPVMIVVLGPALLFVMLGVAAVVSLRYREHPAIRWRGLRAMLERVLLICLWVLSMTLTPVLSPASHCALGVIIDALFWAALASVACQLWCGFISWTTINRICVIKHTLSVVPAGTLQRYRRDLSSPAVQALLTIFIVGVGVAEAIVVYAVAGESGSQQLEMCLHRSGVFTCVCLIVYGIAFATLSYRHRKLDDTFGIVLESKAIATIVTCSAFLSLFRKAPTATTAIDIAFVIVVCIGVTMSTFGIPVRAAVTTPVVAPELRQAANYLRIQVRPPNNPVVQGYGNLFDVMDSPKGLANLKDFCKAEMSSENVVYLELSRSIARKHGLPDITKRRGDAGRACTVPANLQASFIADLSELCLTFLIADAPMLLNFSVDVRNLVTAFLEVPQNDIQQRVQKGIEMLYTVDDAVCETFVGDAFARFRRSKAYATLVV</sequence>
<accession>A0A3P3Y2G1</accession>
<keyword evidence="3" id="KW-0496">Mitochondrion</keyword>
<organism evidence="3 4">
    <name type="scientific">Plasmodiophora brassicae</name>
    <name type="common">Clubroot disease agent</name>
    <dbReference type="NCBI Taxonomy" id="37360"/>
    <lineage>
        <taxon>Eukaryota</taxon>
        <taxon>Sar</taxon>
        <taxon>Rhizaria</taxon>
        <taxon>Endomyxa</taxon>
        <taxon>Phytomyxea</taxon>
        <taxon>Plasmodiophorida</taxon>
        <taxon>Plasmodiophoridae</taxon>
        <taxon>Plasmodiophora</taxon>
    </lineage>
</organism>
<feature type="transmembrane region" description="Helical" evidence="1">
    <location>
        <begin position="169"/>
        <end position="190"/>
    </location>
</feature>
<feature type="transmembrane region" description="Helical" evidence="1">
    <location>
        <begin position="202"/>
        <end position="223"/>
    </location>
</feature>
<keyword evidence="1" id="KW-1133">Transmembrane helix</keyword>
<keyword evidence="1" id="KW-0812">Transmembrane</keyword>
<evidence type="ECO:0000313" key="3">
    <source>
        <dbReference type="EMBL" id="SPQ94342.1"/>
    </source>
</evidence>
<evidence type="ECO:0000259" key="2">
    <source>
        <dbReference type="PROSITE" id="PS50132"/>
    </source>
</evidence>
<dbReference type="InterPro" id="IPR044926">
    <property type="entry name" value="RGS_subdomain_2"/>
</dbReference>
<dbReference type="AlphaFoldDB" id="A0A3P3Y2G1"/>
<feature type="transmembrane region" description="Helical" evidence="1">
    <location>
        <begin position="74"/>
        <end position="96"/>
    </location>
</feature>
<feature type="transmembrane region" description="Helical" evidence="1">
    <location>
        <begin position="235"/>
        <end position="258"/>
    </location>
</feature>
<dbReference type="Pfam" id="PF00615">
    <property type="entry name" value="RGS"/>
    <property type="match status" value="1"/>
</dbReference>
<gene>
    <name evidence="3" type="ORF">PLBR_LOCUS1557</name>
</gene>
<evidence type="ECO:0000313" key="4">
    <source>
        <dbReference type="Proteomes" id="UP000290189"/>
    </source>
</evidence>
<feature type="transmembrane region" description="Helical" evidence="1">
    <location>
        <begin position="51"/>
        <end position="68"/>
    </location>
</feature>
<name>A0A3P3Y2G1_PLABS</name>
<dbReference type="SUPFAM" id="SSF48097">
    <property type="entry name" value="Regulator of G-protein signaling, RGS"/>
    <property type="match status" value="1"/>
</dbReference>
<dbReference type="Gene3D" id="1.10.167.10">
    <property type="entry name" value="Regulator of G-protein Signalling 4, domain 2"/>
    <property type="match status" value="1"/>
</dbReference>
<dbReference type="InterPro" id="IPR036305">
    <property type="entry name" value="RGS_sf"/>
</dbReference>
<feature type="transmembrane region" description="Helical" evidence="1">
    <location>
        <begin position="6"/>
        <end position="31"/>
    </location>
</feature>
<dbReference type="PROSITE" id="PS50132">
    <property type="entry name" value="RGS"/>
    <property type="match status" value="1"/>
</dbReference>
<keyword evidence="1" id="KW-0472">Membrane</keyword>
<feature type="domain" description="RGS" evidence="2">
    <location>
        <begin position="291"/>
        <end position="438"/>
    </location>
</feature>
<dbReference type="InterPro" id="IPR016137">
    <property type="entry name" value="RGS"/>
</dbReference>